<feature type="domain" description="SET" evidence="15">
    <location>
        <begin position="785"/>
        <end position="918"/>
    </location>
</feature>
<evidence type="ECO:0000256" key="7">
    <source>
        <dbReference type="ARBA" id="ARBA00022723"/>
    </source>
</evidence>
<dbReference type="InterPro" id="IPR001965">
    <property type="entry name" value="Znf_PHD"/>
</dbReference>
<keyword evidence="18" id="KW-1185">Reference proteome</keyword>
<dbReference type="SUPFAM" id="SSF57903">
    <property type="entry name" value="FYVE/PHD zinc finger"/>
    <property type="match status" value="3"/>
</dbReference>
<dbReference type="CDD" id="cd10531">
    <property type="entry name" value="SET_SETD2-like"/>
    <property type="match status" value="1"/>
</dbReference>
<dbReference type="CDD" id="cd20144">
    <property type="entry name" value="PWWP_NSD_rpt1"/>
    <property type="match status" value="1"/>
</dbReference>
<dbReference type="InterPro" id="IPR050777">
    <property type="entry name" value="SET2_Histone-Lys_MeTrsfase"/>
</dbReference>
<keyword evidence="11" id="KW-0539">Nucleus</keyword>
<dbReference type="InterPro" id="IPR013083">
    <property type="entry name" value="Znf_RING/FYVE/PHD"/>
</dbReference>
<dbReference type="CDD" id="cd15489">
    <property type="entry name" value="PHD_SF"/>
    <property type="match status" value="1"/>
</dbReference>
<reference evidence="18" key="1">
    <citation type="submission" date="2022-06" db="EMBL/GenBank/DDBJ databases">
        <authorList>
            <person name="Berger JAMES D."/>
            <person name="Berger JAMES D."/>
        </authorList>
    </citation>
    <scope>NUCLEOTIDE SEQUENCE [LARGE SCALE GENOMIC DNA]</scope>
</reference>
<feature type="domain" description="PHD-type" evidence="14">
    <location>
        <begin position="1077"/>
        <end position="1140"/>
    </location>
</feature>
<feature type="region of interest" description="Disordered" evidence="13">
    <location>
        <begin position="228"/>
        <end position="265"/>
    </location>
</feature>
<proteinExistence type="predicted"/>
<evidence type="ECO:0000256" key="11">
    <source>
        <dbReference type="ARBA" id="ARBA00023242"/>
    </source>
</evidence>
<dbReference type="Gene3D" id="2.170.270.10">
    <property type="entry name" value="SET domain"/>
    <property type="match status" value="1"/>
</dbReference>
<evidence type="ECO:0000259" key="17">
    <source>
        <dbReference type="PROSITE" id="PS51215"/>
    </source>
</evidence>
<dbReference type="GO" id="GO:0005694">
    <property type="term" value="C:chromosome"/>
    <property type="evidence" value="ECO:0007669"/>
    <property type="project" value="UniProtKB-SubCell"/>
</dbReference>
<evidence type="ECO:0000259" key="14">
    <source>
        <dbReference type="PROSITE" id="PS50016"/>
    </source>
</evidence>
<evidence type="ECO:0000256" key="1">
    <source>
        <dbReference type="ARBA" id="ARBA00004123"/>
    </source>
</evidence>
<evidence type="ECO:0000256" key="9">
    <source>
        <dbReference type="ARBA" id="ARBA00022833"/>
    </source>
</evidence>
<dbReference type="Pfam" id="PF00856">
    <property type="entry name" value="SET"/>
    <property type="match status" value="1"/>
</dbReference>
<dbReference type="SUPFAM" id="SSF82199">
    <property type="entry name" value="SET domain"/>
    <property type="match status" value="1"/>
</dbReference>
<dbReference type="InterPro" id="IPR000313">
    <property type="entry name" value="PWWP_dom"/>
</dbReference>
<dbReference type="Pfam" id="PF00855">
    <property type="entry name" value="PWWP"/>
    <property type="match status" value="2"/>
</dbReference>
<dbReference type="InterPro" id="IPR055198">
    <property type="entry name" value="NSD_PHD"/>
</dbReference>
<dbReference type="Proteomes" id="UP000050792">
    <property type="component" value="Unassembled WGS sequence"/>
</dbReference>
<dbReference type="GO" id="GO:0008270">
    <property type="term" value="F:zinc ion binding"/>
    <property type="evidence" value="ECO:0007669"/>
    <property type="project" value="UniProtKB-KW"/>
</dbReference>
<dbReference type="InterPro" id="IPR001841">
    <property type="entry name" value="Znf_RING"/>
</dbReference>
<evidence type="ECO:0000256" key="12">
    <source>
        <dbReference type="PROSITE-ProRule" id="PRU00146"/>
    </source>
</evidence>
<dbReference type="Gene3D" id="2.30.30.140">
    <property type="match status" value="2"/>
</dbReference>
<evidence type="ECO:0000256" key="10">
    <source>
        <dbReference type="ARBA" id="ARBA00022853"/>
    </source>
</evidence>
<dbReference type="Pfam" id="PF22908">
    <property type="entry name" value="PHD_NSD"/>
    <property type="match status" value="1"/>
</dbReference>
<evidence type="ECO:0000256" key="8">
    <source>
        <dbReference type="ARBA" id="ARBA00022771"/>
    </source>
</evidence>
<dbReference type="PROSITE" id="PS51215">
    <property type="entry name" value="AWS"/>
    <property type="match status" value="1"/>
</dbReference>
<dbReference type="GO" id="GO:0042054">
    <property type="term" value="F:histone methyltransferase activity"/>
    <property type="evidence" value="ECO:0007669"/>
    <property type="project" value="InterPro"/>
</dbReference>
<evidence type="ECO:0000313" key="19">
    <source>
        <dbReference type="WBParaSite" id="SRDH1_77730.1"/>
    </source>
</evidence>
<evidence type="ECO:0000256" key="4">
    <source>
        <dbReference type="ARBA" id="ARBA00022603"/>
    </source>
</evidence>
<evidence type="ECO:0000256" key="3">
    <source>
        <dbReference type="ARBA" id="ARBA00022454"/>
    </source>
</evidence>
<dbReference type="PROSITE" id="PS50812">
    <property type="entry name" value="PWWP"/>
    <property type="match status" value="2"/>
</dbReference>
<evidence type="ECO:0000256" key="6">
    <source>
        <dbReference type="ARBA" id="ARBA00022691"/>
    </source>
</evidence>
<keyword evidence="8 12" id="KW-0863">Zinc-finger</keyword>
<dbReference type="GO" id="GO:0005634">
    <property type="term" value="C:nucleus"/>
    <property type="evidence" value="ECO:0007669"/>
    <property type="project" value="UniProtKB-SubCell"/>
</dbReference>
<keyword evidence="5" id="KW-0808">Transferase</keyword>
<dbReference type="Pfam" id="PF00628">
    <property type="entry name" value="PHD"/>
    <property type="match status" value="1"/>
</dbReference>
<dbReference type="SMART" id="SM00293">
    <property type="entry name" value="PWWP"/>
    <property type="match status" value="2"/>
</dbReference>
<keyword evidence="4" id="KW-0489">Methyltransferase</keyword>
<dbReference type="InterPro" id="IPR011011">
    <property type="entry name" value="Znf_FYVE_PHD"/>
</dbReference>
<dbReference type="CDD" id="cd15568">
    <property type="entry name" value="PHD5_NSD"/>
    <property type="match status" value="1"/>
</dbReference>
<dbReference type="InterPro" id="IPR059153">
    <property type="entry name" value="NSD_PHD-1st"/>
</dbReference>
<dbReference type="Pfam" id="PF23011">
    <property type="entry name" value="PHD-1st_NSD"/>
    <property type="match status" value="1"/>
</dbReference>
<dbReference type="InterPro" id="IPR046341">
    <property type="entry name" value="SET_dom_sf"/>
</dbReference>
<keyword evidence="9" id="KW-0862">Zinc</keyword>
<feature type="domain" description="AWS" evidence="17">
    <location>
        <begin position="708"/>
        <end position="768"/>
    </location>
</feature>
<sequence length="1385" mass="155433">MPSISDDYQVGNIFWAKVGSHPWWPCMVYHSPDGDSYVKEKGRSFIYHVQFLGPLVERAWVSANNLIPFSGKKNFDEYVQEKLRTCKDKSEKIKFESKSVSSSKSIWIQSWKEAEVAMNLTVNERIEKFGRISVKQKSRRLDKAEEGELLELMSNVPLTIEEEAESLSTFLKDELDIRMQKNPELDRKMLEDELRSQWPALDIAEKRRYLRDQLGIFDDPLQRLEKSRKCKEATVTKINESGTKSADRTSKSSKKSGSKKQQTETQEFDIEIHRLIVSPAQYRLQPVCPVCEVYSNAPGQMFQCQGPCGRIVHPHCMRYKTPPPADNSRPEKFRCPQCLIGEFLCSICGKPSETGSKDGAGQLYACQVINCSRHFHRDCLSGWPGILTRPSDNVATRTATFQVLRCPAHTCNTCYLESNETNCHPVKKPCSSEGPFLECVRCPAVFHTGDLCTPAGSVEVSLSHIVCPRHFDESLLTLSNFKTQHPNWCFHCFKHAPERIECQLCPTTYHKDCFEPSLGILTDDKFICQSCRRGVFPRYAQIIWAKIPGFRWWPCEIIHARNAPINILNMAHPEGSFPVHFLGSEEYQWISRNRVFPYEIGLQTSSAKDTSGSNKIEKAFSRSLHRAPKAHALYVNHVLKQGLPLISMHAEQLPENELLSLNALNVNTVIDPNMQDHQLPSVLESFSFIEANIYTDENLIDNIKKSYESLTVCSCKSSLVINGETITGSNLCSTNNSCHHFLSRVECKPQICSFLETDCGNRRFSLLLNAAYTTNTTTTKQDDKYSFNVVRTINRGYGLKTLTSFQQGDLVIEYSGEVIDIAEANRRIIEALGPNALSSITSSRKGFHPLSETYLARFSSRLNLVLDSGTKGNLSRFINHACEPNLIAECWTVDGYPRLGLFACRPIEANEELTINYIDAQFLSTGLMAASCLCLCGADSCISTLRLPTSFKLYEEVIVNNTLQNVHIIEKKKSKKLDESTLPLEVSTINNRCKSKSPPPVKKCEAVTPSVTSLLAAAVSQLTTTKQRDRVPLISPVTMAARATSSSISLHKNHTIQTKVEGNAESNTIGFNPAVHEDFCYRCGDGGELILCDKSTCSKSYHLNCLGLSVPPLGIWYCPWHYCDLCGHPSNHLCWRCPNSYCEEHANHNCIQVDSLDSDRWKLAKSSLNEVTNPSIVFSVRWICSDHVGLKIYGPDYRPVLCSDSNIPTKKVAASKNSDKLSTEVKQNGGESNLVPCFINEEEKEVENIIPKTPNVRDSKITLINDDTTASTLVTTTTSTTVINSNDDSNQKLEPRRLEPLKVTLKRKLKAELAAKENNSVSVLNDENNVPSNLMDTTSNNTNYSNAVTTTLSGNNHVGNRKRLSITSPLTDKKRTRLSRDNTSK</sequence>
<dbReference type="PROSITE" id="PS50280">
    <property type="entry name" value="SET"/>
    <property type="match status" value="1"/>
</dbReference>
<evidence type="ECO:0000259" key="16">
    <source>
        <dbReference type="PROSITE" id="PS50812"/>
    </source>
</evidence>
<reference evidence="19" key="2">
    <citation type="submission" date="2023-11" db="UniProtKB">
        <authorList>
            <consortium name="WormBaseParasite"/>
        </authorList>
    </citation>
    <scope>IDENTIFICATION</scope>
</reference>
<evidence type="ECO:0000313" key="18">
    <source>
        <dbReference type="Proteomes" id="UP000050792"/>
    </source>
</evidence>
<dbReference type="InterPro" id="IPR006560">
    <property type="entry name" value="AWS_dom"/>
</dbReference>
<dbReference type="SMART" id="SM00184">
    <property type="entry name" value="RING"/>
    <property type="match status" value="2"/>
</dbReference>
<keyword evidence="6" id="KW-0949">S-adenosyl-L-methionine</keyword>
<keyword evidence="10" id="KW-0156">Chromatin regulator</keyword>
<name>A0AA85G4F7_9TREM</name>
<protein>
    <recommendedName>
        <fullName evidence="20">Histone-lysine N-methyltransferase</fullName>
    </recommendedName>
</protein>
<feature type="domain" description="PHD-type" evidence="14">
    <location>
        <begin position="285"/>
        <end position="341"/>
    </location>
</feature>
<evidence type="ECO:0000259" key="15">
    <source>
        <dbReference type="PROSITE" id="PS50280"/>
    </source>
</evidence>
<dbReference type="PANTHER" id="PTHR22884">
    <property type="entry name" value="SET DOMAIN PROTEINS"/>
    <property type="match status" value="1"/>
</dbReference>
<dbReference type="PROSITE" id="PS50016">
    <property type="entry name" value="ZF_PHD_2"/>
    <property type="match status" value="2"/>
</dbReference>
<evidence type="ECO:0000256" key="5">
    <source>
        <dbReference type="ARBA" id="ARBA00022679"/>
    </source>
</evidence>
<dbReference type="Gene3D" id="3.30.40.10">
    <property type="entry name" value="Zinc/RING finger domain, C3HC4 (zinc finger)"/>
    <property type="match status" value="4"/>
</dbReference>
<accession>A0AA85G4F7</accession>
<dbReference type="SUPFAM" id="SSF63748">
    <property type="entry name" value="Tudor/PWWP/MBT"/>
    <property type="match status" value="2"/>
</dbReference>
<dbReference type="CDD" id="cd05838">
    <property type="entry name" value="PWWP_NSD_rpt2"/>
    <property type="match status" value="1"/>
</dbReference>
<dbReference type="WBParaSite" id="SRDH1_77730.1">
    <property type="protein sequence ID" value="SRDH1_77730.1"/>
    <property type="gene ID" value="SRDH1_77730"/>
</dbReference>
<dbReference type="CDD" id="cd15565">
    <property type="entry name" value="PHD2_NSD"/>
    <property type="match status" value="1"/>
</dbReference>
<comment type="subcellular location">
    <subcellularLocation>
        <location evidence="2">Chromosome</location>
    </subcellularLocation>
    <subcellularLocation>
        <location evidence="1">Nucleus</location>
    </subcellularLocation>
</comment>
<dbReference type="SMART" id="SM00317">
    <property type="entry name" value="SET"/>
    <property type="match status" value="1"/>
</dbReference>
<organism evidence="18 19">
    <name type="scientific">Schistosoma rodhaini</name>
    <dbReference type="NCBI Taxonomy" id="6188"/>
    <lineage>
        <taxon>Eukaryota</taxon>
        <taxon>Metazoa</taxon>
        <taxon>Spiralia</taxon>
        <taxon>Lophotrochozoa</taxon>
        <taxon>Platyhelminthes</taxon>
        <taxon>Trematoda</taxon>
        <taxon>Digenea</taxon>
        <taxon>Strigeidida</taxon>
        <taxon>Schistosomatoidea</taxon>
        <taxon>Schistosomatidae</taxon>
        <taxon>Schistosoma</taxon>
    </lineage>
</organism>
<dbReference type="SMART" id="SM00249">
    <property type="entry name" value="PHD"/>
    <property type="match status" value="4"/>
</dbReference>
<evidence type="ECO:0000256" key="13">
    <source>
        <dbReference type="SAM" id="MobiDB-lite"/>
    </source>
</evidence>
<feature type="domain" description="PWWP" evidence="16">
    <location>
        <begin position="539"/>
        <end position="601"/>
    </location>
</feature>
<evidence type="ECO:0008006" key="20">
    <source>
        <dbReference type="Google" id="ProtNLM"/>
    </source>
</evidence>
<dbReference type="InterPro" id="IPR019787">
    <property type="entry name" value="Znf_PHD-finger"/>
</dbReference>
<keyword evidence="3" id="KW-0158">Chromosome</keyword>
<dbReference type="GO" id="GO:0032259">
    <property type="term" value="P:methylation"/>
    <property type="evidence" value="ECO:0007669"/>
    <property type="project" value="UniProtKB-KW"/>
</dbReference>
<keyword evidence="7" id="KW-0479">Metal-binding</keyword>
<evidence type="ECO:0000256" key="2">
    <source>
        <dbReference type="ARBA" id="ARBA00004286"/>
    </source>
</evidence>
<dbReference type="InterPro" id="IPR001214">
    <property type="entry name" value="SET_dom"/>
</dbReference>
<feature type="domain" description="PWWP" evidence="16">
    <location>
        <begin position="10"/>
        <end position="72"/>
    </location>
</feature>